<dbReference type="Pfam" id="PF02518">
    <property type="entry name" value="HATPase_c"/>
    <property type="match status" value="1"/>
</dbReference>
<evidence type="ECO:0000313" key="7">
    <source>
        <dbReference type="EMBL" id="MEQ2443071.1"/>
    </source>
</evidence>
<keyword evidence="5" id="KW-0812">Transmembrane</keyword>
<evidence type="ECO:0000256" key="4">
    <source>
        <dbReference type="ARBA" id="ARBA00022777"/>
    </source>
</evidence>
<protein>
    <submittedName>
        <fullName evidence="7">Histidine kinase</fullName>
    </submittedName>
</protein>
<evidence type="ECO:0000256" key="2">
    <source>
        <dbReference type="ARBA" id="ARBA00022553"/>
    </source>
</evidence>
<evidence type="ECO:0000256" key="3">
    <source>
        <dbReference type="ARBA" id="ARBA00022679"/>
    </source>
</evidence>
<keyword evidence="5" id="KW-0472">Membrane</keyword>
<reference evidence="7 8" key="1">
    <citation type="submission" date="2024-03" db="EMBL/GenBank/DDBJ databases">
        <title>Human intestinal bacterial collection.</title>
        <authorList>
            <person name="Pauvert C."/>
            <person name="Hitch T.C.A."/>
            <person name="Clavel T."/>
        </authorList>
    </citation>
    <scope>NUCLEOTIDE SEQUENCE [LARGE SCALE GENOMIC DNA]</scope>
    <source>
        <strain evidence="7 8">CLA-AP-H29</strain>
    </source>
</reference>
<keyword evidence="3" id="KW-0808">Transferase</keyword>
<keyword evidence="8" id="KW-1185">Reference proteome</keyword>
<evidence type="ECO:0000256" key="5">
    <source>
        <dbReference type="SAM" id="Phobius"/>
    </source>
</evidence>
<dbReference type="PANTHER" id="PTHR34220">
    <property type="entry name" value="SENSOR HISTIDINE KINASE YPDA"/>
    <property type="match status" value="1"/>
</dbReference>
<feature type="domain" description="HAMP" evidence="6">
    <location>
        <begin position="313"/>
        <end position="365"/>
    </location>
</feature>
<sequence>MNMGYSFRNISLRHFIISSMLPILALFCALSFYYNWKALEFNKDVYAGALDAGASALNMSFAELEQISFTPYLYTDISRMMTYMKNGYLEAGVEPPDYLNLAQLETNYTLLFTKLLHASAQDVRSIRFYPFGQGRGACYSINRDTAGLSHTQVSWQTVDTLYSYTVPYGSKAVFLGLDGAQDTGGSFLLLRTIKDYDSGKELGILEIEAGTSRIYDSLDRINITQNSGLLLTDQTGTVVYSAGSATPDLLAQAAGSSAYVVQDCTLERAGWQLSLILSVDDFRVSTAESVAIIFVVAALAFVAGFVLYRFQSASAVVSIDSILYAIRQLQDGNLNYTCKVAGNQDFQAIADALNQTGQKLDALIHTEAEARASQSRAEYLALQSQINPHFLYNVLNGFIALNRMGERQLLESSILHLTKLFRYICNNDDTTTVAREYDFAVQYLELQKLRFGDQITYTVMVDPAVADIRIPKLVVQPFVENCIVHGMEADDTPIEIILHSMLRREENGGQTLILEIVDTGVGYDTASTPPGVGLTNVMQRLSIFHERSHYEIRSTPGKGTTVRILLEMNRETT</sequence>
<dbReference type="SUPFAM" id="SSF55874">
    <property type="entry name" value="ATPase domain of HSP90 chaperone/DNA topoisomerase II/histidine kinase"/>
    <property type="match status" value="1"/>
</dbReference>
<evidence type="ECO:0000259" key="6">
    <source>
        <dbReference type="PROSITE" id="PS50885"/>
    </source>
</evidence>
<dbReference type="RefSeq" id="WP_349231396.1">
    <property type="nucleotide sequence ID" value="NZ_JBBMFK010000008.1"/>
</dbReference>
<comment type="caution">
    <text evidence="7">The sequence shown here is derived from an EMBL/GenBank/DDBJ whole genome shotgun (WGS) entry which is preliminary data.</text>
</comment>
<dbReference type="PROSITE" id="PS50885">
    <property type="entry name" value="HAMP"/>
    <property type="match status" value="1"/>
</dbReference>
<accession>A0ABV1E6Y9</accession>
<dbReference type="Pfam" id="PF06580">
    <property type="entry name" value="His_kinase"/>
    <property type="match status" value="1"/>
</dbReference>
<dbReference type="InterPro" id="IPR003594">
    <property type="entry name" value="HATPase_dom"/>
</dbReference>
<dbReference type="InterPro" id="IPR050640">
    <property type="entry name" value="Bact_2-comp_sensor_kinase"/>
</dbReference>
<dbReference type="InterPro" id="IPR036890">
    <property type="entry name" value="HATPase_C_sf"/>
</dbReference>
<dbReference type="InterPro" id="IPR003660">
    <property type="entry name" value="HAMP_dom"/>
</dbReference>
<proteinExistence type="predicted"/>
<dbReference type="InterPro" id="IPR010559">
    <property type="entry name" value="Sig_transdc_His_kin_internal"/>
</dbReference>
<evidence type="ECO:0000256" key="1">
    <source>
        <dbReference type="ARBA" id="ARBA00004370"/>
    </source>
</evidence>
<dbReference type="PANTHER" id="PTHR34220:SF7">
    <property type="entry name" value="SENSOR HISTIDINE KINASE YPDA"/>
    <property type="match status" value="1"/>
</dbReference>
<dbReference type="Gene3D" id="3.30.565.10">
    <property type="entry name" value="Histidine kinase-like ATPase, C-terminal domain"/>
    <property type="match status" value="1"/>
</dbReference>
<keyword evidence="5" id="KW-1133">Transmembrane helix</keyword>
<evidence type="ECO:0000313" key="8">
    <source>
        <dbReference type="Proteomes" id="UP001464378"/>
    </source>
</evidence>
<feature type="transmembrane region" description="Helical" evidence="5">
    <location>
        <begin position="290"/>
        <end position="310"/>
    </location>
</feature>
<feature type="transmembrane region" description="Helical" evidence="5">
    <location>
        <begin position="12"/>
        <end position="34"/>
    </location>
</feature>
<dbReference type="GO" id="GO:0016301">
    <property type="term" value="F:kinase activity"/>
    <property type="evidence" value="ECO:0007669"/>
    <property type="project" value="UniProtKB-KW"/>
</dbReference>
<name>A0ABV1E6Y9_9FIRM</name>
<keyword evidence="4 7" id="KW-0418">Kinase</keyword>
<dbReference type="EMBL" id="JBBMFK010000008">
    <property type="protein sequence ID" value="MEQ2443071.1"/>
    <property type="molecule type" value="Genomic_DNA"/>
</dbReference>
<organism evidence="7 8">
    <name type="scientific">Pseudoflavonifractor intestinihominis</name>
    <dbReference type="NCBI Taxonomy" id="3133171"/>
    <lineage>
        <taxon>Bacteria</taxon>
        <taxon>Bacillati</taxon>
        <taxon>Bacillota</taxon>
        <taxon>Clostridia</taxon>
        <taxon>Eubacteriales</taxon>
        <taxon>Oscillospiraceae</taxon>
        <taxon>Pseudoflavonifractor</taxon>
    </lineage>
</organism>
<gene>
    <name evidence="7" type="ORF">WMO64_06275</name>
</gene>
<comment type="subcellular location">
    <subcellularLocation>
        <location evidence="1">Membrane</location>
    </subcellularLocation>
</comment>
<keyword evidence="2" id="KW-0597">Phosphoprotein</keyword>
<dbReference type="Proteomes" id="UP001464378">
    <property type="component" value="Unassembled WGS sequence"/>
</dbReference>